<proteinExistence type="predicted"/>
<gene>
    <name evidence="2" type="ORF">CVV64_00955</name>
</gene>
<dbReference type="AlphaFoldDB" id="A0A2N1PUM9"/>
<reference evidence="2 3" key="1">
    <citation type="journal article" date="2017" name="ISME J.">
        <title>Potential for microbial H2 and metal transformations associated with novel bacteria and archaea in deep terrestrial subsurface sediments.</title>
        <authorList>
            <person name="Hernsdorf A.W."/>
            <person name="Amano Y."/>
            <person name="Miyakawa K."/>
            <person name="Ise K."/>
            <person name="Suzuki Y."/>
            <person name="Anantharaman K."/>
            <person name="Probst A."/>
            <person name="Burstein D."/>
            <person name="Thomas B.C."/>
            <person name="Banfield J.F."/>
        </authorList>
    </citation>
    <scope>NUCLEOTIDE SEQUENCE [LARGE SCALE GENOMIC DNA]</scope>
    <source>
        <strain evidence="2">HGW-Wallbacteria-1</strain>
    </source>
</reference>
<dbReference type="EMBL" id="PGXC01000001">
    <property type="protein sequence ID" value="PKK92016.1"/>
    <property type="molecule type" value="Genomic_DNA"/>
</dbReference>
<dbReference type="InterPro" id="IPR052336">
    <property type="entry name" value="MlaD_Phospholipid_Transporter"/>
</dbReference>
<name>A0A2N1PUM9_9BACT</name>
<evidence type="ECO:0000259" key="1">
    <source>
        <dbReference type="Pfam" id="PF02470"/>
    </source>
</evidence>
<accession>A0A2N1PUM9</accession>
<dbReference type="Pfam" id="PF02470">
    <property type="entry name" value="MlaD"/>
    <property type="match status" value="1"/>
</dbReference>
<evidence type="ECO:0000313" key="2">
    <source>
        <dbReference type="EMBL" id="PKK92016.1"/>
    </source>
</evidence>
<comment type="caution">
    <text evidence="2">The sequence shown here is derived from an EMBL/GenBank/DDBJ whole genome shotgun (WGS) entry which is preliminary data.</text>
</comment>
<protein>
    <recommendedName>
        <fullName evidence="1">Mce/MlaD domain-containing protein</fullName>
    </recommendedName>
</protein>
<feature type="domain" description="Mce/MlaD" evidence="1">
    <location>
        <begin position="34"/>
        <end position="108"/>
    </location>
</feature>
<evidence type="ECO:0000313" key="3">
    <source>
        <dbReference type="Proteomes" id="UP000233256"/>
    </source>
</evidence>
<dbReference type="PANTHER" id="PTHR33371">
    <property type="entry name" value="INTERMEMBRANE PHOSPHOLIPID TRANSPORT SYSTEM BINDING PROTEIN MLAD-RELATED"/>
    <property type="match status" value="1"/>
</dbReference>
<organism evidence="2 3">
    <name type="scientific">Candidatus Wallbacteria bacterium HGW-Wallbacteria-1</name>
    <dbReference type="NCBI Taxonomy" id="2013854"/>
    <lineage>
        <taxon>Bacteria</taxon>
        <taxon>Candidatus Walliibacteriota</taxon>
    </lineage>
</organism>
<dbReference type="Proteomes" id="UP000233256">
    <property type="component" value="Unassembled WGS sequence"/>
</dbReference>
<dbReference type="PANTHER" id="PTHR33371:SF4">
    <property type="entry name" value="INTERMEMBRANE PHOSPHOLIPID TRANSPORT SYSTEM BINDING PROTEIN MLAD"/>
    <property type="match status" value="1"/>
</dbReference>
<sequence length="687" mass="74887">MNEFKVGIFATAALVILGFMILVIGDINLGTSTSVIVDFPDALGIKEGEKVYLSGLRTGQVVGINYSPPERRVYLTLRIDGATRWPDGSQFAIDTLGLMGEKFVGIEPLDFTPVRLTPDETENLKDTTSEISASQRFNLLRTFTENEDIVLTFRGISHYGMIRRLFRDGSMIAMMESFPQPDSGSQIGFHESVSLGLACQRPEVRECIPYMIEPHLSEIVVEIPANPENFIQGQTMEVQLESDGRNGAPVQVASIVRPPRGRVENTTIAGLTIGDRIVTVLVLGLPARARVPESGTSIRVGGSTARVSGRLYLGTRLLGMGDLMKTGRDVLRRVHAGVETADRLLTRLTRVIDKSKIEDRIDEMAENFVVTSRDIRESAGTFRGVVDRVGKAADKVGSAAGEAGDTLRDFSVKAGKMVDRLGTAVDGIREIVDGAKPEVASSLKEFRAFSKKLRILVDEGGEDFKKMASNLSNASERVDRLMQDVDYKGPAGKKIADLLDSMDGFSTDMGQVAGKVRELLGDRELGSEIRSTMKGIGSLTGSVQKFIGGLRSTRYDFRAAYFGGSGSQEDSGDLLLDIYPGGTGRKRITLGAEGIGFRDTVRATWGVGTSKRAFTSLGVMESRMGIGFQARLGRVITGIEALDPRNFRVNAELRLLMTPDFSFRLKYRDITSQIGDPTLHVGVETLF</sequence>
<dbReference type="InterPro" id="IPR003399">
    <property type="entry name" value="Mce/MlaD"/>
</dbReference>